<reference evidence="1 2" key="1">
    <citation type="journal article" date="2019" name="Int. J. Syst. Evol. Microbiol.">
        <title>The Global Catalogue of Microorganisms (GCM) 10K type strain sequencing project: providing services to taxonomists for standard genome sequencing and annotation.</title>
        <authorList>
            <consortium name="The Broad Institute Genomics Platform"/>
            <consortium name="The Broad Institute Genome Sequencing Center for Infectious Disease"/>
            <person name="Wu L."/>
            <person name="Ma J."/>
        </authorList>
    </citation>
    <scope>NUCLEOTIDE SEQUENCE [LARGE SCALE GENOMIC DNA]</scope>
    <source>
        <strain evidence="1 2">NBRC 111368</strain>
    </source>
</reference>
<dbReference type="EMBL" id="JBHSWU010000124">
    <property type="protein sequence ID" value="MFC6724216.1"/>
    <property type="molecule type" value="Genomic_DNA"/>
</dbReference>
<comment type="caution">
    <text evidence="1">The sequence shown here is derived from an EMBL/GenBank/DDBJ whole genome shotgun (WGS) entry which is preliminary data.</text>
</comment>
<protein>
    <submittedName>
        <fullName evidence="1">Uncharacterized protein</fullName>
    </submittedName>
</protein>
<organism evidence="1 2">
    <name type="scientific">Halobium palmae</name>
    <dbReference type="NCBI Taxonomy" id="1776492"/>
    <lineage>
        <taxon>Archaea</taxon>
        <taxon>Methanobacteriati</taxon>
        <taxon>Methanobacteriota</taxon>
        <taxon>Stenosarchaea group</taxon>
        <taxon>Halobacteria</taxon>
        <taxon>Halobacteriales</taxon>
        <taxon>Haloferacaceae</taxon>
        <taxon>Halobium</taxon>
    </lineage>
</organism>
<dbReference type="AlphaFoldDB" id="A0ABD5RY71"/>
<evidence type="ECO:0000313" key="2">
    <source>
        <dbReference type="Proteomes" id="UP001596328"/>
    </source>
</evidence>
<dbReference type="Proteomes" id="UP001596328">
    <property type="component" value="Unassembled WGS sequence"/>
</dbReference>
<sequence length="116" mass="12940">MTSRNDIERRLDDLDDETDPTVVTLEDVYDWIEALNDGDIRRPPDYFGDDVEWTEPLQETHAMAAGRSPPLELVTPAEAWVFNFMDDDTVAAASEALTEDPPEGFLKAVEATTGPL</sequence>
<name>A0ABD5RY71_9EURY</name>
<keyword evidence="2" id="KW-1185">Reference proteome</keyword>
<dbReference type="SUPFAM" id="SSF54427">
    <property type="entry name" value="NTF2-like"/>
    <property type="match status" value="1"/>
</dbReference>
<gene>
    <name evidence="1" type="ORF">ACFQE1_07480</name>
</gene>
<dbReference type="InterPro" id="IPR032710">
    <property type="entry name" value="NTF2-like_dom_sf"/>
</dbReference>
<proteinExistence type="predicted"/>
<evidence type="ECO:0000313" key="1">
    <source>
        <dbReference type="EMBL" id="MFC6724216.1"/>
    </source>
</evidence>
<accession>A0ABD5RY71</accession>